<dbReference type="InterPro" id="IPR041657">
    <property type="entry name" value="HTH_17"/>
</dbReference>
<accession>A0A221VZH3</accession>
<gene>
    <name evidence="2" type="ORF">AHOG_06415</name>
</gene>
<feature type="domain" description="Helix-turn-helix" evidence="1">
    <location>
        <begin position="18"/>
        <end position="64"/>
    </location>
</feature>
<dbReference type="Proteomes" id="UP000204221">
    <property type="component" value="Chromosome"/>
</dbReference>
<organism evidence="2 3">
    <name type="scientific">Actinoalloteichus hoggarensis</name>
    <dbReference type="NCBI Taxonomy" id="1470176"/>
    <lineage>
        <taxon>Bacteria</taxon>
        <taxon>Bacillati</taxon>
        <taxon>Actinomycetota</taxon>
        <taxon>Actinomycetes</taxon>
        <taxon>Pseudonocardiales</taxon>
        <taxon>Pseudonocardiaceae</taxon>
        <taxon>Actinoalloteichus</taxon>
    </lineage>
</organism>
<evidence type="ECO:0000259" key="1">
    <source>
        <dbReference type="Pfam" id="PF12728"/>
    </source>
</evidence>
<dbReference type="InterPro" id="IPR009061">
    <property type="entry name" value="DNA-bd_dom_put_sf"/>
</dbReference>
<protein>
    <submittedName>
        <fullName evidence="2">Helix-turn-helix domain protein</fullName>
    </submittedName>
</protein>
<dbReference type="SUPFAM" id="SSF46955">
    <property type="entry name" value="Putative DNA-binding domain"/>
    <property type="match status" value="1"/>
</dbReference>
<dbReference type="KEGG" id="ahg:AHOG_06415"/>
<dbReference type="Gene3D" id="1.10.1660.10">
    <property type="match status" value="1"/>
</dbReference>
<proteinExistence type="predicted"/>
<keyword evidence="3" id="KW-1185">Reference proteome</keyword>
<dbReference type="AlphaFoldDB" id="A0A221VZH3"/>
<reference evidence="2 3" key="1">
    <citation type="submission" date="2017-07" db="EMBL/GenBank/DDBJ databases">
        <title>Complete genome sequence of Actinoalloteichus hoggarensis DSM 45943, type strain of Actinoalloteichus hoggarensis.</title>
        <authorList>
            <person name="Ruckert C."/>
            <person name="Nouioui I."/>
            <person name="Willmese J."/>
            <person name="van Wezel G."/>
            <person name="Klenk H.-P."/>
            <person name="Kalinowski J."/>
            <person name="Zotchev S.B."/>
        </authorList>
    </citation>
    <scope>NUCLEOTIDE SEQUENCE [LARGE SCALE GENOMIC DNA]</scope>
    <source>
        <strain evidence="2 3">DSM 45943</strain>
    </source>
</reference>
<evidence type="ECO:0000313" key="2">
    <source>
        <dbReference type="EMBL" id="ASO18935.1"/>
    </source>
</evidence>
<dbReference type="EMBL" id="CP022521">
    <property type="protein sequence ID" value="ASO18935.1"/>
    <property type="molecule type" value="Genomic_DNA"/>
</dbReference>
<sequence length="71" mass="8255">MTWGNNDMTATRLEPLWTVDDVSTYLGIPVHTLYGWRAKNYGPPARRIGKYLRYRPDDVRQWVDALDTEAA</sequence>
<dbReference type="Pfam" id="PF12728">
    <property type="entry name" value="HTH_17"/>
    <property type="match status" value="1"/>
</dbReference>
<evidence type="ECO:0000313" key="3">
    <source>
        <dbReference type="Proteomes" id="UP000204221"/>
    </source>
</evidence>
<name>A0A221VZH3_9PSEU</name>